<evidence type="ECO:0000313" key="2">
    <source>
        <dbReference type="EMBL" id="WOL10251.1"/>
    </source>
</evidence>
<organism evidence="2 3">
    <name type="scientific">Canna indica</name>
    <name type="common">Indian-shot</name>
    <dbReference type="NCBI Taxonomy" id="4628"/>
    <lineage>
        <taxon>Eukaryota</taxon>
        <taxon>Viridiplantae</taxon>
        <taxon>Streptophyta</taxon>
        <taxon>Embryophyta</taxon>
        <taxon>Tracheophyta</taxon>
        <taxon>Spermatophyta</taxon>
        <taxon>Magnoliopsida</taxon>
        <taxon>Liliopsida</taxon>
        <taxon>Zingiberales</taxon>
        <taxon>Cannaceae</taxon>
        <taxon>Canna</taxon>
    </lineage>
</organism>
<evidence type="ECO:0000313" key="3">
    <source>
        <dbReference type="Proteomes" id="UP001327560"/>
    </source>
</evidence>
<evidence type="ECO:0000256" key="1">
    <source>
        <dbReference type="SAM" id="MobiDB-lite"/>
    </source>
</evidence>
<reference evidence="2 3" key="1">
    <citation type="submission" date="2023-10" db="EMBL/GenBank/DDBJ databases">
        <title>Chromosome-scale genome assembly provides insights into flower coloration mechanisms of Canna indica.</title>
        <authorList>
            <person name="Li C."/>
        </authorList>
    </citation>
    <scope>NUCLEOTIDE SEQUENCE [LARGE SCALE GENOMIC DNA]</scope>
    <source>
        <tissue evidence="2">Flower</tissue>
    </source>
</reference>
<accession>A0AAQ3QEY3</accession>
<proteinExistence type="predicted"/>
<evidence type="ECO:0008006" key="4">
    <source>
        <dbReference type="Google" id="ProtNLM"/>
    </source>
</evidence>
<dbReference type="InterPro" id="IPR006460">
    <property type="entry name" value="MIZ1-like_pln"/>
</dbReference>
<dbReference type="Proteomes" id="UP001327560">
    <property type="component" value="Chromosome 6"/>
</dbReference>
<feature type="region of interest" description="Disordered" evidence="1">
    <location>
        <begin position="1"/>
        <end position="31"/>
    </location>
</feature>
<name>A0AAQ3QEY3_9LILI</name>
<dbReference type="PANTHER" id="PTHR31696">
    <property type="entry name" value="PROTEIN MIZU-KUSSEI 1"/>
    <property type="match status" value="1"/>
</dbReference>
<keyword evidence="3" id="KW-1185">Reference proteome</keyword>
<dbReference type="NCBIfam" id="TIGR01570">
    <property type="entry name" value="A_thal_3588"/>
    <property type="match status" value="1"/>
</dbReference>
<protein>
    <recommendedName>
        <fullName evidence="4">Protein MIZU-KUSSEI 1</fullName>
    </recommendedName>
</protein>
<dbReference type="EMBL" id="CP136895">
    <property type="protein sequence ID" value="WOL10251.1"/>
    <property type="molecule type" value="Genomic_DNA"/>
</dbReference>
<dbReference type="GO" id="GO:0010274">
    <property type="term" value="P:hydrotropism"/>
    <property type="evidence" value="ECO:0007669"/>
    <property type="project" value="InterPro"/>
</dbReference>
<gene>
    <name evidence="2" type="ORF">Cni_G19005</name>
</gene>
<sequence>MPSSSSLSFSTTTMRVSSSSTSSSDASNEGSVSPIQYLPMLRPRPARPFNLMKAAMDVFRSLFPGLHTFVFPSCHWPPLPIVPARVTPASPRRRRTVAGTFFGHKKGRVSFAVQVDSQPEPVLLLELPMLTCDLVREMASGTVRILLECDRVTTSAAADKIDKKRNPLWEESLWTIYCNGHRQGYAVARRCNGFDLYLLSMVRAVSVGAGVLPAPPPLPPAHPMEMGRGSCKKKDGEHLCDDASGNGGGSGEVMYMRARYERVVGSKDSEAFYLMNPDSARRKGNDIISGGPELCIFLLRM</sequence>
<dbReference type="AlphaFoldDB" id="A0AAQ3QEY3"/>
<dbReference type="PANTHER" id="PTHR31696:SF71">
    <property type="entry name" value="PROTEIN MIZU-KUSSEI 1"/>
    <property type="match status" value="1"/>
</dbReference>
<dbReference type="Pfam" id="PF04759">
    <property type="entry name" value="DUF617"/>
    <property type="match status" value="1"/>
</dbReference>